<reference evidence="1" key="1">
    <citation type="submission" date="2015-08" db="EMBL/GenBank/DDBJ databases">
        <authorList>
            <person name="Babu N.S."/>
            <person name="Beckwith C.J."/>
            <person name="Beseler K.G."/>
            <person name="Brison A."/>
            <person name="Carone J.V."/>
            <person name="Caskin T.P."/>
            <person name="Diamond M."/>
            <person name="Durham M.E."/>
            <person name="Foxe J.M."/>
            <person name="Go M."/>
            <person name="Henderson B.A."/>
            <person name="Jones I.B."/>
            <person name="McGettigan J.A."/>
            <person name="Micheletti S.J."/>
            <person name="Nasrallah M.E."/>
            <person name="Ortiz D."/>
            <person name="Piller C.R."/>
            <person name="Privatt S.R."/>
            <person name="Schneider S.L."/>
            <person name="Sharp S."/>
            <person name="Smith T.C."/>
            <person name="Stanton J.D."/>
            <person name="Ullery H.E."/>
            <person name="Wilson R.J."/>
            <person name="Serrano M.G."/>
            <person name="Buck G."/>
            <person name="Lee V."/>
            <person name="Wang Y."/>
            <person name="Carvalho R."/>
            <person name="Voegtly L."/>
            <person name="Shi R."/>
            <person name="Duckworth R."/>
            <person name="Johnson A."/>
            <person name="Loviza R."/>
            <person name="Walstead R."/>
            <person name="Shah Z."/>
            <person name="Kiflezghi M."/>
            <person name="Wade K."/>
            <person name="Ball S.L."/>
            <person name="Bradley K.W."/>
            <person name="Asai D.J."/>
            <person name="Bowman C.A."/>
            <person name="Russell D.A."/>
            <person name="Pope W.H."/>
            <person name="Jacobs-Sera D."/>
            <person name="Hendrix R.W."/>
            <person name="Hatfull G.F."/>
        </authorList>
    </citation>
    <scope>NUCLEOTIDE SEQUENCE</scope>
</reference>
<dbReference type="EMBL" id="GDKF01005709">
    <property type="protein sequence ID" value="JAT72913.1"/>
    <property type="molecule type" value="Transcribed_RNA"/>
</dbReference>
<dbReference type="AlphaFoldDB" id="A0A1D2A1W3"/>
<protein>
    <submittedName>
        <fullName evidence="1">Uncharacterized protein</fullName>
    </submittedName>
</protein>
<proteinExistence type="predicted"/>
<name>A0A1D2A1W3_AUXPR</name>
<gene>
    <name evidence="1" type="ORF">g.1020</name>
</gene>
<organism evidence="1">
    <name type="scientific">Auxenochlorella protothecoides</name>
    <name type="common">Green microalga</name>
    <name type="synonym">Chlorella protothecoides</name>
    <dbReference type="NCBI Taxonomy" id="3075"/>
    <lineage>
        <taxon>Eukaryota</taxon>
        <taxon>Viridiplantae</taxon>
        <taxon>Chlorophyta</taxon>
        <taxon>core chlorophytes</taxon>
        <taxon>Trebouxiophyceae</taxon>
        <taxon>Chlorellales</taxon>
        <taxon>Chlorellaceae</taxon>
        <taxon>Auxenochlorella</taxon>
    </lineage>
</organism>
<sequence>MAQGNHTDLLRQFGLARNPFVDRTAEKTSLDPVSLYVHSDLHGFTPSETTYIFFGRRGSGKTTIRLSMQKAYAQHNESVRASGVSRGHFIVDLSRPGHLTACLRTFQESTGCTDDNWDASFADNWTSADMVDCMMSYAMTQLVAKVTDSKSATAQDMLVRLQADPGACKAFLLMSHLYARTDSNSLAFLRAALLPRTSLALTLGVAGGAAAGLAAAAALLAPRGGLAEALATPFAAAWDGLDEAAPALTAHPRLTAGALAAGAGAGAWALRRAARRRALARAAAVSAAVRVVRQQPAPVLASLLSSLYSAPDSAETVRGLTVGVSAHQKLERLSALLRTLGYEGLAVFGDCFDEVVLLDPVQYPGAIKVFAREVCRNDLLNFGRMHFFFPDSRLALDLNTDKTLKEARFDRHFVRDLTWSRHQLEELAERRFLAAQLEAQRRAAAGAGHAEARKDGGAGLANADVSSVAGGKTYTFADLFQAVRVEDFSSYLSKLSTPRELMIMMTEMMGRMEAHPEGGLTAQDMEISVTKALEQAV</sequence>
<evidence type="ECO:0000313" key="1">
    <source>
        <dbReference type="EMBL" id="JAT72913.1"/>
    </source>
</evidence>
<accession>A0A1D2A1W3</accession>